<gene>
    <name evidence="1" type="ORF">EDD55_103294</name>
</gene>
<dbReference type="EMBL" id="SLZW01000003">
    <property type="protein sequence ID" value="TCS63670.1"/>
    <property type="molecule type" value="Genomic_DNA"/>
</dbReference>
<dbReference type="AlphaFoldDB" id="A0A4R3JG37"/>
<organism evidence="1 2">
    <name type="scientific">Varunaivibrio sulfuroxidans</name>
    <dbReference type="NCBI Taxonomy" id="1773489"/>
    <lineage>
        <taxon>Bacteria</taxon>
        <taxon>Pseudomonadati</taxon>
        <taxon>Pseudomonadota</taxon>
        <taxon>Alphaproteobacteria</taxon>
        <taxon>Rhodospirillales</taxon>
        <taxon>Magnetovibrionaceae</taxon>
        <taxon>Varunaivibrio</taxon>
    </lineage>
</organism>
<evidence type="ECO:0000313" key="2">
    <source>
        <dbReference type="Proteomes" id="UP000295304"/>
    </source>
</evidence>
<name>A0A4R3JG37_9PROT</name>
<accession>A0A4R3JG37</accession>
<comment type="caution">
    <text evidence="1">The sequence shown here is derived from an EMBL/GenBank/DDBJ whole genome shotgun (WGS) entry which is preliminary data.</text>
</comment>
<reference evidence="1 2" key="1">
    <citation type="submission" date="2019-03" db="EMBL/GenBank/DDBJ databases">
        <title>Genomic Encyclopedia of Type Strains, Phase IV (KMG-IV): sequencing the most valuable type-strain genomes for metagenomic binning, comparative biology and taxonomic classification.</title>
        <authorList>
            <person name="Goeker M."/>
        </authorList>
    </citation>
    <scope>NUCLEOTIDE SEQUENCE [LARGE SCALE GENOMIC DNA]</scope>
    <source>
        <strain evidence="1 2">DSM 101688</strain>
    </source>
</reference>
<sequence length="30" mass="3647">MFLLSFRRANADDIQRVARRGDIIRDWVKK</sequence>
<protein>
    <submittedName>
        <fullName evidence="1">Uncharacterized protein</fullName>
    </submittedName>
</protein>
<proteinExistence type="predicted"/>
<dbReference type="Proteomes" id="UP000295304">
    <property type="component" value="Unassembled WGS sequence"/>
</dbReference>
<evidence type="ECO:0000313" key="1">
    <source>
        <dbReference type="EMBL" id="TCS63670.1"/>
    </source>
</evidence>
<keyword evidence="2" id="KW-1185">Reference proteome</keyword>